<reference evidence="11 12" key="1">
    <citation type="submission" date="2016-12" db="EMBL/GenBank/DDBJ databases">
        <title>Genome sequencing of Methylocaldum marinum.</title>
        <authorList>
            <person name="Takeuchi M."/>
            <person name="Kamagata Y."/>
            <person name="Hiraoka S."/>
            <person name="Oshima K."/>
            <person name="Hattori M."/>
            <person name="Iwasaki W."/>
        </authorList>
    </citation>
    <scope>NUCLEOTIDE SEQUENCE [LARGE SCALE GENOMIC DNA]</scope>
    <source>
        <strain evidence="11 12">S8</strain>
    </source>
</reference>
<keyword evidence="5" id="KW-0418">Kinase</keyword>
<evidence type="ECO:0000256" key="4">
    <source>
        <dbReference type="ARBA" id="ARBA00022741"/>
    </source>
</evidence>
<accession>A0A250KWR7</accession>
<keyword evidence="9" id="KW-1133">Transmembrane helix</keyword>
<dbReference type="Proteomes" id="UP000266313">
    <property type="component" value="Chromosome"/>
</dbReference>
<protein>
    <recommendedName>
        <fullName evidence="1">non-specific serine/threonine protein kinase</fullName>
        <ecNumber evidence="1">2.7.11.1</ecNumber>
    </recommendedName>
</protein>
<keyword evidence="6 7" id="KW-0067">ATP-binding</keyword>
<dbReference type="InterPro" id="IPR008271">
    <property type="entry name" value="Ser/Thr_kinase_AS"/>
</dbReference>
<keyword evidence="3" id="KW-0808">Transferase</keyword>
<dbReference type="Gene3D" id="1.10.510.10">
    <property type="entry name" value="Transferase(Phosphotransferase) domain 1"/>
    <property type="match status" value="1"/>
</dbReference>
<dbReference type="InterPro" id="IPR000719">
    <property type="entry name" value="Prot_kinase_dom"/>
</dbReference>
<feature type="compositionally biased region" description="Basic residues" evidence="8">
    <location>
        <begin position="565"/>
        <end position="578"/>
    </location>
</feature>
<keyword evidence="9" id="KW-0472">Membrane</keyword>
<dbReference type="SUPFAM" id="SSF56112">
    <property type="entry name" value="Protein kinase-like (PK-like)"/>
    <property type="match status" value="1"/>
</dbReference>
<dbReference type="PROSITE" id="PS50011">
    <property type="entry name" value="PROTEIN_KINASE_DOM"/>
    <property type="match status" value="1"/>
</dbReference>
<dbReference type="EC" id="2.7.11.1" evidence="1"/>
<evidence type="ECO:0000256" key="2">
    <source>
        <dbReference type="ARBA" id="ARBA00022527"/>
    </source>
</evidence>
<evidence type="ECO:0000256" key="3">
    <source>
        <dbReference type="ARBA" id="ARBA00022679"/>
    </source>
</evidence>
<dbReference type="AlphaFoldDB" id="A0A250KWR7"/>
<evidence type="ECO:0000259" key="10">
    <source>
        <dbReference type="PROSITE" id="PS50011"/>
    </source>
</evidence>
<dbReference type="InterPro" id="IPR017441">
    <property type="entry name" value="Protein_kinase_ATP_BS"/>
</dbReference>
<keyword evidence="12" id="KW-1185">Reference proteome</keyword>
<dbReference type="PROSITE" id="PS00107">
    <property type="entry name" value="PROTEIN_KINASE_ATP"/>
    <property type="match status" value="1"/>
</dbReference>
<evidence type="ECO:0000256" key="7">
    <source>
        <dbReference type="PROSITE-ProRule" id="PRU10141"/>
    </source>
</evidence>
<keyword evidence="2" id="KW-0723">Serine/threonine-protein kinase</keyword>
<dbReference type="CDD" id="cd14014">
    <property type="entry name" value="STKc_PknB_like"/>
    <property type="match status" value="1"/>
</dbReference>
<proteinExistence type="predicted"/>
<evidence type="ECO:0000256" key="5">
    <source>
        <dbReference type="ARBA" id="ARBA00022777"/>
    </source>
</evidence>
<dbReference type="Pfam" id="PF00069">
    <property type="entry name" value="Pkinase"/>
    <property type="match status" value="1"/>
</dbReference>
<dbReference type="KEGG" id="mmai:sS8_4198"/>
<feature type="region of interest" description="Disordered" evidence="8">
    <location>
        <begin position="362"/>
        <end position="414"/>
    </location>
</feature>
<dbReference type="SMART" id="SM00220">
    <property type="entry name" value="S_TKc"/>
    <property type="match status" value="1"/>
</dbReference>
<evidence type="ECO:0000313" key="12">
    <source>
        <dbReference type="Proteomes" id="UP000266313"/>
    </source>
</evidence>
<evidence type="ECO:0000256" key="8">
    <source>
        <dbReference type="SAM" id="MobiDB-lite"/>
    </source>
</evidence>
<organism evidence="11 12">
    <name type="scientific">Methylocaldum marinum</name>
    <dbReference type="NCBI Taxonomy" id="1432792"/>
    <lineage>
        <taxon>Bacteria</taxon>
        <taxon>Pseudomonadati</taxon>
        <taxon>Pseudomonadota</taxon>
        <taxon>Gammaproteobacteria</taxon>
        <taxon>Methylococcales</taxon>
        <taxon>Methylococcaceae</taxon>
        <taxon>Methylocaldum</taxon>
    </lineage>
</organism>
<dbReference type="EMBL" id="AP017928">
    <property type="protein sequence ID" value="BBA36128.1"/>
    <property type="molecule type" value="Genomic_DNA"/>
</dbReference>
<feature type="region of interest" description="Disordered" evidence="8">
    <location>
        <begin position="302"/>
        <end position="324"/>
    </location>
</feature>
<feature type="region of interest" description="Disordered" evidence="8">
    <location>
        <begin position="513"/>
        <end position="593"/>
    </location>
</feature>
<evidence type="ECO:0000256" key="9">
    <source>
        <dbReference type="SAM" id="Phobius"/>
    </source>
</evidence>
<keyword evidence="9" id="KW-0812">Transmembrane</keyword>
<feature type="domain" description="Protein kinase" evidence="10">
    <location>
        <begin position="5"/>
        <end position="265"/>
    </location>
</feature>
<name>A0A250KWR7_9GAMM</name>
<dbReference type="FunFam" id="1.10.510.10:FF:000021">
    <property type="entry name" value="Serine/threonine protein kinase"/>
    <property type="match status" value="1"/>
</dbReference>
<evidence type="ECO:0000313" key="11">
    <source>
        <dbReference type="EMBL" id="BBA36128.1"/>
    </source>
</evidence>
<dbReference type="Gene3D" id="3.30.200.20">
    <property type="entry name" value="Phosphorylase Kinase, domain 1"/>
    <property type="match status" value="1"/>
</dbReference>
<evidence type="ECO:0000256" key="6">
    <source>
        <dbReference type="ARBA" id="ARBA00022840"/>
    </source>
</evidence>
<keyword evidence="4 7" id="KW-0547">Nucleotide-binding</keyword>
<dbReference type="GO" id="GO:0005524">
    <property type="term" value="F:ATP binding"/>
    <property type="evidence" value="ECO:0007669"/>
    <property type="project" value="UniProtKB-UniRule"/>
</dbReference>
<dbReference type="PANTHER" id="PTHR43289:SF6">
    <property type="entry name" value="SERINE_THREONINE-PROTEIN KINASE NEKL-3"/>
    <property type="match status" value="1"/>
</dbReference>
<gene>
    <name evidence="11" type="ORF">sS8_4198</name>
</gene>
<dbReference type="GO" id="GO:0004674">
    <property type="term" value="F:protein serine/threonine kinase activity"/>
    <property type="evidence" value="ECO:0007669"/>
    <property type="project" value="UniProtKB-KW"/>
</dbReference>
<dbReference type="InterPro" id="IPR011009">
    <property type="entry name" value="Kinase-like_dom_sf"/>
</dbReference>
<feature type="binding site" evidence="7">
    <location>
        <position position="34"/>
    </location>
    <ligand>
        <name>ATP</name>
        <dbReference type="ChEBI" id="CHEBI:30616"/>
    </ligand>
</feature>
<evidence type="ECO:0000256" key="1">
    <source>
        <dbReference type="ARBA" id="ARBA00012513"/>
    </source>
</evidence>
<dbReference type="PROSITE" id="PS00108">
    <property type="entry name" value="PROTEIN_KINASE_ST"/>
    <property type="match status" value="1"/>
</dbReference>
<feature type="transmembrane region" description="Helical" evidence="9">
    <location>
        <begin position="436"/>
        <end position="458"/>
    </location>
</feature>
<dbReference type="PANTHER" id="PTHR43289">
    <property type="entry name" value="MITOGEN-ACTIVATED PROTEIN KINASE KINASE KINASE 20-RELATED"/>
    <property type="match status" value="1"/>
</dbReference>
<sequence length="593" mass="64791">MIGGYKILEKVGEGGMGTVFRGIDVMLERQVALKLLRPELTHMPDLVKRFHTEAVALARLNHPHIVTLHQLFRDGDQYFMVLEFVRGETLDRLIKRCSPIPWQTACPLICQALAGLEHAHILKVVHRDIKPANLILTQTGIVKLMDFGIARMRESGDLTQVGNMIGTLKYMSPEQIQGEDIDHLADIYAVGAVLYEMLTGHPPFDGKTDYELIRAKVEADPKPLRAFVPDIPSRLEAAVLRALARSAQERFESAGKFRSELEAILKEATSGSVHSMTFDTLPPVLDLMKAIKAAARDDDAAKAEVDAGGGSDVQTGADAARDEKALMDDDKTVIMESRYPKVIIPRPGHNKTVVNEASVKGFSAPSEDVAEPQSEPSPDITAPIEPYAPKSFEQALNKPAPSGRELSEGPLDQSVAPAASQNWRLNQRFLNFEPRVGLVLLLVLPVAAIVFWANSIFWATPDPVPSASADSFPPIETTSLMSLPEIPNREPALPDKPLVFPPVEATNDTDTVIPPAADGGEQKPLEPTVPIARPEEETPPTKPIAVASETKPTDPVRVSKPVAKKERKKVKPRPRSKPSRSNNVNGGWAIVTE</sequence>